<reference evidence="1" key="1">
    <citation type="submission" date="2020-04" db="EMBL/GenBank/DDBJ databases">
        <authorList>
            <person name="Alioto T."/>
            <person name="Alioto T."/>
            <person name="Gomez Garrido J."/>
        </authorList>
    </citation>
    <scope>NUCLEOTIDE SEQUENCE</scope>
    <source>
        <strain evidence="1">A484AB</strain>
    </source>
</reference>
<gene>
    <name evidence="1" type="ORF">PACLA_8A063904</name>
</gene>
<proteinExistence type="predicted"/>
<name>A0A6S7JW51_PARCT</name>
<keyword evidence="2" id="KW-1185">Reference proteome</keyword>
<dbReference type="Proteomes" id="UP001152795">
    <property type="component" value="Unassembled WGS sequence"/>
</dbReference>
<dbReference type="PANTHER" id="PTHR33198:SF20">
    <property type="entry name" value="RETROTRANSPOSON GAG DOMAIN-CONTAINING PROTEIN"/>
    <property type="match status" value="1"/>
</dbReference>
<organism evidence="1 2">
    <name type="scientific">Paramuricea clavata</name>
    <name type="common">Red gorgonian</name>
    <name type="synonym">Violescent sea-whip</name>
    <dbReference type="NCBI Taxonomy" id="317549"/>
    <lineage>
        <taxon>Eukaryota</taxon>
        <taxon>Metazoa</taxon>
        <taxon>Cnidaria</taxon>
        <taxon>Anthozoa</taxon>
        <taxon>Octocorallia</taxon>
        <taxon>Malacalcyonacea</taxon>
        <taxon>Plexauridae</taxon>
        <taxon>Paramuricea</taxon>
    </lineage>
</organism>
<comment type="caution">
    <text evidence="1">The sequence shown here is derived from an EMBL/GenBank/DDBJ whole genome shotgun (WGS) entry which is preliminary data.</text>
</comment>
<accession>A0A6S7JW51</accession>
<evidence type="ECO:0000313" key="1">
    <source>
        <dbReference type="EMBL" id="CAB4035318.1"/>
    </source>
</evidence>
<dbReference type="AlphaFoldDB" id="A0A6S7JW51"/>
<sequence>MALSGIELPVMQWDGENLKENWRRFKQHVELMFSGPLRSKTEAEKCSYLLIWVGQKGRDIYNTWSDISETNRGKLKTYYDRFEKHVNPKANPVFARYKFHNKIQGPTEPVEEFTTELQLLAQDCEFHDQNEMVRDRIVFGTNSNKVREKLIMEGAELTLEKSYTNRKNL</sequence>
<dbReference type="PANTHER" id="PTHR33198">
    <property type="entry name" value="ANK_REP_REGION DOMAIN-CONTAINING PROTEIN-RELATED"/>
    <property type="match status" value="1"/>
</dbReference>
<dbReference type="EMBL" id="CACRXK020020933">
    <property type="protein sequence ID" value="CAB4035318.1"/>
    <property type="molecule type" value="Genomic_DNA"/>
</dbReference>
<evidence type="ECO:0000313" key="2">
    <source>
        <dbReference type="Proteomes" id="UP001152795"/>
    </source>
</evidence>
<protein>
    <submittedName>
        <fullName evidence="1">Uncharacterized protein</fullName>
    </submittedName>
</protein>
<dbReference type="OrthoDB" id="5982143at2759"/>